<dbReference type="SMART" id="SM00347">
    <property type="entry name" value="HTH_MARR"/>
    <property type="match status" value="1"/>
</dbReference>
<dbReference type="InterPro" id="IPR036390">
    <property type="entry name" value="WH_DNA-bd_sf"/>
</dbReference>
<dbReference type="AlphaFoldDB" id="A0A6N7W8I3"/>
<dbReference type="EMBL" id="VULO01000007">
    <property type="protein sequence ID" value="MSS84448.1"/>
    <property type="molecule type" value="Genomic_DNA"/>
</dbReference>
<keyword evidence="3" id="KW-1185">Reference proteome</keyword>
<evidence type="ECO:0000259" key="1">
    <source>
        <dbReference type="PROSITE" id="PS50995"/>
    </source>
</evidence>
<dbReference type="GO" id="GO:0003700">
    <property type="term" value="F:DNA-binding transcription factor activity"/>
    <property type="evidence" value="ECO:0007669"/>
    <property type="project" value="InterPro"/>
</dbReference>
<evidence type="ECO:0000313" key="2">
    <source>
        <dbReference type="EMBL" id="MSS84448.1"/>
    </source>
</evidence>
<reference evidence="2 3" key="1">
    <citation type="submission" date="2019-08" db="EMBL/GenBank/DDBJ databases">
        <title>In-depth cultivation of the pig gut microbiome towards novel bacterial diversity and tailored functional studies.</title>
        <authorList>
            <person name="Wylensek D."/>
            <person name="Hitch T.C.A."/>
            <person name="Clavel T."/>
        </authorList>
    </citation>
    <scope>NUCLEOTIDE SEQUENCE [LARGE SCALE GENOMIC DNA]</scope>
    <source>
        <strain evidence="2 3">WB03_NA08</strain>
    </source>
</reference>
<gene>
    <name evidence="2" type="ORF">FYJ24_06660</name>
</gene>
<dbReference type="PRINTS" id="PR00598">
    <property type="entry name" value="HTHMARR"/>
</dbReference>
<dbReference type="PROSITE" id="PS50995">
    <property type="entry name" value="HTH_MARR_2"/>
    <property type="match status" value="1"/>
</dbReference>
<feature type="domain" description="HTH marR-type" evidence="1">
    <location>
        <begin position="14"/>
        <end position="150"/>
    </location>
</feature>
<dbReference type="GO" id="GO:0006950">
    <property type="term" value="P:response to stress"/>
    <property type="evidence" value="ECO:0007669"/>
    <property type="project" value="TreeGrafter"/>
</dbReference>
<comment type="caution">
    <text evidence="2">The sequence shown here is derived from an EMBL/GenBank/DDBJ whole genome shotgun (WGS) entry which is preliminary data.</text>
</comment>
<dbReference type="PANTHER" id="PTHR33164">
    <property type="entry name" value="TRANSCRIPTIONAL REGULATOR, MARR FAMILY"/>
    <property type="match status" value="1"/>
</dbReference>
<dbReference type="Gene3D" id="1.10.10.10">
    <property type="entry name" value="Winged helix-like DNA-binding domain superfamily/Winged helix DNA-binding domain"/>
    <property type="match status" value="1"/>
</dbReference>
<dbReference type="RefSeq" id="WP_154544818.1">
    <property type="nucleotide sequence ID" value="NZ_VULO01000007.1"/>
</dbReference>
<dbReference type="PANTHER" id="PTHR33164:SF99">
    <property type="entry name" value="MARR FAMILY REGULATORY PROTEIN"/>
    <property type="match status" value="1"/>
</dbReference>
<proteinExistence type="predicted"/>
<dbReference type="InterPro" id="IPR000835">
    <property type="entry name" value="HTH_MarR-typ"/>
</dbReference>
<organism evidence="2 3">
    <name type="scientific">Scrofimicrobium canadense</name>
    <dbReference type="NCBI Taxonomy" id="2652290"/>
    <lineage>
        <taxon>Bacteria</taxon>
        <taxon>Bacillati</taxon>
        <taxon>Actinomycetota</taxon>
        <taxon>Actinomycetes</taxon>
        <taxon>Actinomycetales</taxon>
        <taxon>Actinomycetaceae</taxon>
        <taxon>Scrofimicrobium</taxon>
    </lineage>
</organism>
<name>A0A6N7W8I3_9ACTO</name>
<dbReference type="InterPro" id="IPR039422">
    <property type="entry name" value="MarR/SlyA-like"/>
</dbReference>
<accession>A0A6N7W8I3</accession>
<dbReference type="Pfam" id="PF01047">
    <property type="entry name" value="MarR"/>
    <property type="match status" value="1"/>
</dbReference>
<protein>
    <submittedName>
        <fullName evidence="2">MarR family transcriptional regulator</fullName>
    </submittedName>
</protein>
<dbReference type="InterPro" id="IPR036388">
    <property type="entry name" value="WH-like_DNA-bd_sf"/>
</dbReference>
<dbReference type="SUPFAM" id="SSF46785">
    <property type="entry name" value="Winged helix' DNA-binding domain"/>
    <property type="match status" value="1"/>
</dbReference>
<evidence type="ECO:0000313" key="3">
    <source>
        <dbReference type="Proteomes" id="UP000470875"/>
    </source>
</evidence>
<dbReference type="Proteomes" id="UP000470875">
    <property type="component" value="Unassembled WGS sequence"/>
</dbReference>
<sequence>MPETTCGTRDAQPTLRLWFYLHTLDLEIQAELGPSITESTDLSLPEFEILLKLFDAPDNRLRMSALAHSAALSRSRLTHMVNRLEDRGFVTRFTCDSDRRGVHCRLTENGAQVVEEFAPQHQEEVHRQLQKPEIQEQLRQMQKLIGEILS</sequence>